<evidence type="ECO:0000313" key="11">
    <source>
        <dbReference type="Proteomes" id="UP000676409"/>
    </source>
</evidence>
<feature type="transmembrane region" description="Helical" evidence="8">
    <location>
        <begin position="60"/>
        <end position="80"/>
    </location>
</feature>
<keyword evidence="7 8" id="KW-0472">Membrane</keyword>
<accession>A0A975IUZ0</accession>
<comment type="similarity">
    <text evidence="2">Belongs to the major facilitator superfamily. EmrB family.</text>
</comment>
<reference evidence="10" key="1">
    <citation type="submission" date="2021-04" db="EMBL/GenBank/DDBJ databases">
        <title>The complete genome sequence of Caulobacter sp. S6.</title>
        <authorList>
            <person name="Tang Y."/>
            <person name="Ouyang W."/>
            <person name="Liu Q."/>
            <person name="Huang B."/>
            <person name="Guo Z."/>
            <person name="Lei P."/>
        </authorList>
    </citation>
    <scope>NUCLEOTIDE SEQUENCE</scope>
    <source>
        <strain evidence="10">S6</strain>
    </source>
</reference>
<name>A0A975IUZ0_9CAUL</name>
<feature type="transmembrane region" description="Helical" evidence="8">
    <location>
        <begin position="92"/>
        <end position="117"/>
    </location>
</feature>
<dbReference type="InterPro" id="IPR036259">
    <property type="entry name" value="MFS_trans_sf"/>
</dbReference>
<feature type="transmembrane region" description="Helical" evidence="8">
    <location>
        <begin position="239"/>
        <end position="258"/>
    </location>
</feature>
<feature type="transmembrane region" description="Helical" evidence="8">
    <location>
        <begin position="367"/>
        <end position="393"/>
    </location>
</feature>
<evidence type="ECO:0000256" key="7">
    <source>
        <dbReference type="ARBA" id="ARBA00023136"/>
    </source>
</evidence>
<dbReference type="Gene3D" id="1.20.1250.20">
    <property type="entry name" value="MFS general substrate transporter like domains"/>
    <property type="match status" value="1"/>
</dbReference>
<evidence type="ECO:0000256" key="1">
    <source>
        <dbReference type="ARBA" id="ARBA00004651"/>
    </source>
</evidence>
<keyword evidence="4" id="KW-1003">Cell membrane</keyword>
<dbReference type="Pfam" id="PF07690">
    <property type="entry name" value="MFS_1"/>
    <property type="match status" value="1"/>
</dbReference>
<dbReference type="GO" id="GO:0022857">
    <property type="term" value="F:transmembrane transporter activity"/>
    <property type="evidence" value="ECO:0007669"/>
    <property type="project" value="InterPro"/>
</dbReference>
<evidence type="ECO:0000256" key="6">
    <source>
        <dbReference type="ARBA" id="ARBA00022989"/>
    </source>
</evidence>
<feature type="transmembrane region" description="Helical" evidence="8">
    <location>
        <begin position="308"/>
        <end position="330"/>
    </location>
</feature>
<keyword evidence="5 8" id="KW-0812">Transmembrane</keyword>
<evidence type="ECO:0000256" key="3">
    <source>
        <dbReference type="ARBA" id="ARBA00022448"/>
    </source>
</evidence>
<dbReference type="GO" id="GO:0005886">
    <property type="term" value="C:plasma membrane"/>
    <property type="evidence" value="ECO:0007669"/>
    <property type="project" value="UniProtKB-SubCell"/>
</dbReference>
<feature type="transmembrane region" description="Helical" evidence="8">
    <location>
        <begin position="342"/>
        <end position="361"/>
    </location>
</feature>
<feature type="transmembrane region" description="Helical" evidence="8">
    <location>
        <begin position="20"/>
        <end position="39"/>
    </location>
</feature>
<dbReference type="InterPro" id="IPR020846">
    <property type="entry name" value="MFS_dom"/>
</dbReference>
<evidence type="ECO:0000256" key="8">
    <source>
        <dbReference type="SAM" id="Phobius"/>
    </source>
</evidence>
<dbReference type="NCBIfam" id="TIGR00711">
    <property type="entry name" value="efflux_EmrB"/>
    <property type="match status" value="1"/>
</dbReference>
<organism evidence="10 11">
    <name type="scientific">Phenylobacterium montanum</name>
    <dbReference type="NCBI Taxonomy" id="2823693"/>
    <lineage>
        <taxon>Bacteria</taxon>
        <taxon>Pseudomonadati</taxon>
        <taxon>Pseudomonadota</taxon>
        <taxon>Alphaproteobacteria</taxon>
        <taxon>Caulobacterales</taxon>
        <taxon>Caulobacteraceae</taxon>
        <taxon>Phenylobacterium</taxon>
    </lineage>
</organism>
<feature type="transmembrane region" description="Helical" evidence="8">
    <location>
        <begin position="176"/>
        <end position="196"/>
    </location>
</feature>
<dbReference type="CDD" id="cd17503">
    <property type="entry name" value="MFS_LmrB_MDR_like"/>
    <property type="match status" value="1"/>
</dbReference>
<dbReference type="KEGG" id="caul:KCG34_23785"/>
<feature type="domain" description="Major facilitator superfamily (MFS) profile" evidence="9">
    <location>
        <begin position="22"/>
        <end position="505"/>
    </location>
</feature>
<dbReference type="PANTHER" id="PTHR42718:SF9">
    <property type="entry name" value="MAJOR FACILITATOR SUPERFAMILY MULTIDRUG TRANSPORTER MFSC"/>
    <property type="match status" value="1"/>
</dbReference>
<evidence type="ECO:0000259" key="9">
    <source>
        <dbReference type="PROSITE" id="PS50850"/>
    </source>
</evidence>
<proteinExistence type="inferred from homology"/>
<dbReference type="PROSITE" id="PS50850">
    <property type="entry name" value="MFS"/>
    <property type="match status" value="1"/>
</dbReference>
<evidence type="ECO:0000256" key="5">
    <source>
        <dbReference type="ARBA" id="ARBA00022692"/>
    </source>
</evidence>
<evidence type="ECO:0000313" key="10">
    <source>
        <dbReference type="EMBL" id="QUD88019.1"/>
    </source>
</evidence>
<keyword evidence="6 8" id="KW-1133">Transmembrane helix</keyword>
<dbReference type="Proteomes" id="UP000676409">
    <property type="component" value="Chromosome"/>
</dbReference>
<dbReference type="RefSeq" id="WP_211938070.1">
    <property type="nucleotide sequence ID" value="NZ_CP073078.1"/>
</dbReference>
<dbReference type="PANTHER" id="PTHR42718">
    <property type="entry name" value="MAJOR FACILITATOR SUPERFAMILY MULTIDRUG TRANSPORTER MFSC"/>
    <property type="match status" value="1"/>
</dbReference>
<comment type="subcellular location">
    <subcellularLocation>
        <location evidence="1">Cell membrane</location>
        <topology evidence="1">Multi-pass membrane protein</topology>
    </subcellularLocation>
</comment>
<feature type="transmembrane region" description="Helical" evidence="8">
    <location>
        <begin position="144"/>
        <end position="164"/>
    </location>
</feature>
<feature type="transmembrane region" description="Helical" evidence="8">
    <location>
        <begin position="208"/>
        <end position="227"/>
    </location>
</feature>
<dbReference type="InterPro" id="IPR011701">
    <property type="entry name" value="MFS"/>
</dbReference>
<dbReference type="EMBL" id="CP073078">
    <property type="protein sequence ID" value="QUD88019.1"/>
    <property type="molecule type" value="Genomic_DNA"/>
</dbReference>
<protein>
    <submittedName>
        <fullName evidence="10">DHA2 family efflux MFS transporter permease subunit</fullName>
    </submittedName>
</protein>
<keyword evidence="3" id="KW-0813">Transport</keyword>
<dbReference type="SUPFAM" id="SSF103473">
    <property type="entry name" value="MFS general substrate transporter"/>
    <property type="match status" value="1"/>
</dbReference>
<evidence type="ECO:0000256" key="2">
    <source>
        <dbReference type="ARBA" id="ARBA00008537"/>
    </source>
</evidence>
<feature type="transmembrane region" description="Helical" evidence="8">
    <location>
        <begin position="279"/>
        <end position="302"/>
    </location>
</feature>
<gene>
    <name evidence="10" type="ORF">KCG34_23785</name>
</gene>
<keyword evidence="11" id="KW-1185">Reference proteome</keyword>
<evidence type="ECO:0000256" key="4">
    <source>
        <dbReference type="ARBA" id="ARBA00022475"/>
    </source>
</evidence>
<feature type="transmembrane region" description="Helical" evidence="8">
    <location>
        <begin position="482"/>
        <end position="500"/>
    </location>
</feature>
<sequence length="514" mass="54299">MADSRPGADDFAPMSGSTLWIAGSLLALANFMVVLDTTIANVSVPNIAGGLAVSPSQGTWVITSYAVAEAVTVPLTGWLANRFGAVKTFVAAMIGFGLFSALCGVAPSLGALVAFRIGQGLMGGPMMPLSQTLLRRIFPPRLQGAALGLWSMTTVVGPIAGPLLGGAICDDIGWPWVFYINVPIAAVAGFFAWRMLKPAETKVQRLPVDFVGLGLLILWIGAMQIMLDKGKDLDWFASPFILTLAIVAVLGFISFVIWEMTEAHPIVDLRIFRHRGFSASTVIMCLAFGAFFSSVVLIPLWLQTNMGYTAAWAGRVMAFQGVLAVVMSPIAAKLMGKVDPRALVSFGILVLASVTLWRAFFAPNIGFWGLAAPQLAMGFGMPFFFVPLTGLALGAVEPQETASAAGLMNFMRTTAGAFGTSLTTTAWENLAAARHSDISGALIAPQQTLNLFQGLGFNADQALQQLDGLVQSQSVMLATDKVFAICALVFCIASMSVWLAPKPRAAVDLSAGGH</sequence>
<dbReference type="InterPro" id="IPR004638">
    <property type="entry name" value="EmrB-like"/>
</dbReference>
<dbReference type="AlphaFoldDB" id="A0A975IUZ0"/>